<reference evidence="1 2" key="1">
    <citation type="submission" date="2024-05" db="EMBL/GenBank/DDBJ databases">
        <authorList>
            <person name="Duchaud E."/>
        </authorList>
    </citation>
    <scope>NUCLEOTIDE SEQUENCE [LARGE SCALE GENOMIC DNA]</scope>
    <source>
        <strain evidence="1">Ena-SAMPLE-TAB-13-05-2024-13:56:06:370-140302</strain>
    </source>
</reference>
<accession>A0ABP1ER52</accession>
<evidence type="ECO:0000313" key="1">
    <source>
        <dbReference type="EMBL" id="CAL2093327.1"/>
    </source>
</evidence>
<gene>
    <name evidence="1" type="ORF">T190607A01A_50182</name>
</gene>
<organism evidence="1 2">
    <name type="scientific">Tenacibaculum platacis</name>
    <dbReference type="NCBI Taxonomy" id="3137852"/>
    <lineage>
        <taxon>Bacteria</taxon>
        <taxon>Pseudomonadati</taxon>
        <taxon>Bacteroidota</taxon>
        <taxon>Flavobacteriia</taxon>
        <taxon>Flavobacteriales</taxon>
        <taxon>Flavobacteriaceae</taxon>
        <taxon>Tenacibaculum</taxon>
    </lineage>
</organism>
<dbReference type="Proteomes" id="UP001497416">
    <property type="component" value="Unassembled WGS sequence"/>
</dbReference>
<proteinExistence type="predicted"/>
<keyword evidence="2" id="KW-1185">Reference proteome</keyword>
<evidence type="ECO:0008006" key="3">
    <source>
        <dbReference type="Google" id="ProtNLM"/>
    </source>
</evidence>
<dbReference type="EMBL" id="CAXIXY010000007">
    <property type="protein sequence ID" value="CAL2093327.1"/>
    <property type="molecule type" value="Genomic_DNA"/>
</dbReference>
<protein>
    <recommendedName>
        <fullName evidence="3">Nucleotidyltransferase</fullName>
    </recommendedName>
</protein>
<comment type="caution">
    <text evidence="1">The sequence shown here is derived from an EMBL/GenBank/DDBJ whole genome shotgun (WGS) entry which is preliminary data.</text>
</comment>
<evidence type="ECO:0000313" key="2">
    <source>
        <dbReference type="Proteomes" id="UP001497416"/>
    </source>
</evidence>
<name>A0ABP1ER52_9FLAO</name>
<sequence>MARTIAEIQQEILNEKEKYTELSELTSTSKSAIWRLWIYIVSTAIWMHEKIVERNALLSRPHTLLWYREQALNFLIGEDLIWKDGYFQYPELSPEKEKEKKIITHCAISERLFEEINDDSDTKQLSEIISDYYYNQVGILTLKVAKEVNGRKEKLELHEKRAFRAYMNQIKDAGTQIRVLSNKGNEIEIELEVYVNPLTFYTGIEDNNEDENDNGIDKLNAGKLLSNLSIEPVRDAIKEYITTLEFNGAFVPTYLIDKIQQIPGVHLPILQKITVDGSDKPVYDQLDSEKDLPFFVPRSGYFNIDDNNFKIVYKPYNLQTDPNFNI</sequence>
<dbReference type="RefSeq" id="WP_348713593.1">
    <property type="nucleotide sequence ID" value="NZ_CAXIXY010000007.1"/>
</dbReference>